<dbReference type="EMBL" id="UAUF01000002">
    <property type="protein sequence ID" value="SPZ00140.1"/>
    <property type="molecule type" value="Genomic_DNA"/>
</dbReference>
<feature type="transmembrane region" description="Helical" evidence="1">
    <location>
        <begin position="12"/>
        <end position="31"/>
    </location>
</feature>
<evidence type="ECO:0000256" key="1">
    <source>
        <dbReference type="SAM" id="Phobius"/>
    </source>
</evidence>
<evidence type="ECO:0000313" key="4">
    <source>
        <dbReference type="Proteomes" id="UP000250443"/>
    </source>
</evidence>
<evidence type="ECO:0000313" key="3">
    <source>
        <dbReference type="EMBL" id="SPZ00347.1"/>
    </source>
</evidence>
<name>A0A2X2BX73_PSELU</name>
<evidence type="ECO:0000313" key="2">
    <source>
        <dbReference type="EMBL" id="SPZ00140.1"/>
    </source>
</evidence>
<keyword evidence="1" id="KW-0812">Transmembrane</keyword>
<dbReference type="Proteomes" id="UP000250443">
    <property type="component" value="Unassembled WGS sequence"/>
</dbReference>
<dbReference type="AlphaFoldDB" id="A0A2X2BX73"/>
<dbReference type="EMBL" id="UAUF01000002">
    <property type="protein sequence ID" value="SPZ00347.1"/>
    <property type="molecule type" value="Genomic_DNA"/>
</dbReference>
<accession>A0A2X2BX73</accession>
<proteinExistence type="predicted"/>
<sequence>MLRVGMHTSSKVPHLGQQLFIVIVVSLETGFGKKSRRRLGTHVTLQQLTQE</sequence>
<organism evidence="3 4">
    <name type="scientific">Pseudomonas luteola</name>
    <dbReference type="NCBI Taxonomy" id="47886"/>
    <lineage>
        <taxon>Bacteria</taxon>
        <taxon>Pseudomonadati</taxon>
        <taxon>Pseudomonadota</taxon>
        <taxon>Gammaproteobacteria</taxon>
        <taxon>Pseudomonadales</taxon>
        <taxon>Pseudomonadaceae</taxon>
        <taxon>Pseudomonas</taxon>
    </lineage>
</organism>
<protein>
    <submittedName>
        <fullName evidence="3">Uncharacterized protein</fullName>
    </submittedName>
</protein>
<gene>
    <name evidence="2" type="ORF">NCTC11842_00285</name>
    <name evidence="3" type="ORF">NCTC11842_00496</name>
</gene>
<keyword evidence="1" id="KW-1133">Transmembrane helix</keyword>
<keyword evidence="1" id="KW-0472">Membrane</keyword>
<reference evidence="3 4" key="1">
    <citation type="submission" date="2018-06" db="EMBL/GenBank/DDBJ databases">
        <authorList>
            <consortium name="Pathogen Informatics"/>
            <person name="Doyle S."/>
        </authorList>
    </citation>
    <scope>NUCLEOTIDE SEQUENCE [LARGE SCALE GENOMIC DNA]</scope>
    <source>
        <strain evidence="3 4">NCTC11842</strain>
    </source>
</reference>